<dbReference type="RefSeq" id="WP_095846208.1">
    <property type="nucleotide sequence ID" value="NZ_CP014136.1"/>
</dbReference>
<dbReference type="AlphaFoldDB" id="A0A250B0I8"/>
<protein>
    <submittedName>
        <fullName evidence="1">Uncharacterized protein</fullName>
    </submittedName>
</protein>
<keyword evidence="2" id="KW-1185">Reference proteome</keyword>
<gene>
    <name evidence="1" type="ORF">AWC35_09745</name>
</gene>
<sequence length="86" mass="9918">MHFNRRITQIYFAYKINKPVALIFINYKVMFLITDSYVERDFSAANLPRCHAVTTNKTSLAETAVQMVKIYTAPHEGQVSAEFELT</sequence>
<evidence type="ECO:0000313" key="1">
    <source>
        <dbReference type="EMBL" id="ATA19601.1"/>
    </source>
</evidence>
<dbReference type="KEGG" id="gqu:AWC35_09745"/>
<dbReference type="EMBL" id="CP014136">
    <property type="protein sequence ID" value="ATA19601.1"/>
    <property type="molecule type" value="Genomic_DNA"/>
</dbReference>
<proteinExistence type="predicted"/>
<accession>A0A250B0I8</accession>
<organism evidence="1 2">
    <name type="scientific">Gibbsiella quercinecans</name>
    <dbReference type="NCBI Taxonomy" id="929813"/>
    <lineage>
        <taxon>Bacteria</taxon>
        <taxon>Pseudomonadati</taxon>
        <taxon>Pseudomonadota</taxon>
        <taxon>Gammaproteobacteria</taxon>
        <taxon>Enterobacterales</taxon>
        <taxon>Yersiniaceae</taxon>
        <taxon>Gibbsiella</taxon>
    </lineage>
</organism>
<name>A0A250B0I8_9GAMM</name>
<reference evidence="1 2" key="1">
    <citation type="submission" date="2016-01" db="EMBL/GenBank/DDBJ databases">
        <authorList>
            <person name="Oliw E.H."/>
        </authorList>
    </citation>
    <scope>NUCLEOTIDE SEQUENCE [LARGE SCALE GENOMIC DNA]</scope>
    <source>
        <strain evidence="1 2">FRB97</strain>
    </source>
</reference>
<evidence type="ECO:0000313" key="2">
    <source>
        <dbReference type="Proteomes" id="UP000217182"/>
    </source>
</evidence>
<dbReference type="Proteomes" id="UP000217182">
    <property type="component" value="Chromosome"/>
</dbReference>